<dbReference type="InterPro" id="IPR050465">
    <property type="entry name" value="UPF0194_transport"/>
</dbReference>
<evidence type="ECO:0000313" key="5">
    <source>
        <dbReference type="Proteomes" id="UP001595796"/>
    </source>
</evidence>
<dbReference type="Gene3D" id="1.10.287.470">
    <property type="entry name" value="Helix hairpin bin"/>
    <property type="match status" value="2"/>
</dbReference>
<comment type="subcellular location">
    <subcellularLocation>
        <location evidence="1">Cell envelope</location>
    </subcellularLocation>
</comment>
<accession>A0ABV9Z3G4</accession>
<dbReference type="EMBL" id="JBHSJF010000006">
    <property type="protein sequence ID" value="MFC5069124.1"/>
    <property type="molecule type" value="Genomic_DNA"/>
</dbReference>
<organism evidence="4 5">
    <name type="scientific">Flaviflagellibacter deserti</name>
    <dbReference type="NCBI Taxonomy" id="2267266"/>
    <lineage>
        <taxon>Bacteria</taxon>
        <taxon>Pseudomonadati</taxon>
        <taxon>Pseudomonadota</taxon>
        <taxon>Alphaproteobacteria</taxon>
        <taxon>Hyphomicrobiales</taxon>
        <taxon>Flaviflagellibacter</taxon>
    </lineage>
</organism>
<evidence type="ECO:0000256" key="3">
    <source>
        <dbReference type="SAM" id="Coils"/>
    </source>
</evidence>
<dbReference type="PANTHER" id="PTHR32347">
    <property type="entry name" value="EFFLUX SYSTEM COMPONENT YKNX-RELATED"/>
    <property type="match status" value="1"/>
</dbReference>
<sequence>MKRIVPLILILAIAAAAAWYLWPAPTDPDRVQGYIEGDLVLVGPESAGRVVSLTVDSGSDVSENAELFCLDTRSEEAARDEAQAKLNQAKAQLADLQAAVQRPEQIAVLRATENRAKAALDLSRADVERQRALFQKGFSSEARLQQAQAQFESDGAALAEARRQIEAAEIPGRSELIAGAEAAVKAAEASLDGAVKALEKRRVFAPVAAVVEDVYFRAGEVVAAGQPVLALLPPGNRKVRFYVPEPQLSGLRLGQDVTIYCDGCQPMTARLSFLSSEAEFTPPVIFSEEERAKLVFKAEAKLTQGETLPLGLPVDVVLHGRAK</sequence>
<keyword evidence="5" id="KW-1185">Reference proteome</keyword>
<comment type="caution">
    <text evidence="4">The sequence shown here is derived from an EMBL/GenBank/DDBJ whole genome shotgun (WGS) entry which is preliminary data.</text>
</comment>
<dbReference type="Gene3D" id="2.40.30.170">
    <property type="match status" value="1"/>
</dbReference>
<dbReference type="Gene3D" id="2.40.50.100">
    <property type="match status" value="1"/>
</dbReference>
<evidence type="ECO:0000313" key="4">
    <source>
        <dbReference type="EMBL" id="MFC5069124.1"/>
    </source>
</evidence>
<dbReference type="RefSeq" id="WP_114957746.1">
    <property type="nucleotide sequence ID" value="NZ_JBHSJF010000006.1"/>
</dbReference>
<gene>
    <name evidence="4" type="ORF">ACFPFW_13990</name>
</gene>
<dbReference type="Proteomes" id="UP001595796">
    <property type="component" value="Unassembled WGS sequence"/>
</dbReference>
<proteinExistence type="predicted"/>
<dbReference type="SUPFAM" id="SSF111369">
    <property type="entry name" value="HlyD-like secretion proteins"/>
    <property type="match status" value="2"/>
</dbReference>
<evidence type="ECO:0000256" key="1">
    <source>
        <dbReference type="ARBA" id="ARBA00004196"/>
    </source>
</evidence>
<dbReference type="PANTHER" id="PTHR32347:SF23">
    <property type="entry name" value="BLL5650 PROTEIN"/>
    <property type="match status" value="1"/>
</dbReference>
<name>A0ABV9Z3G4_9HYPH</name>
<reference evidence="5" key="1">
    <citation type="journal article" date="2019" name="Int. J. Syst. Evol. Microbiol.">
        <title>The Global Catalogue of Microorganisms (GCM) 10K type strain sequencing project: providing services to taxonomists for standard genome sequencing and annotation.</title>
        <authorList>
            <consortium name="The Broad Institute Genomics Platform"/>
            <consortium name="The Broad Institute Genome Sequencing Center for Infectious Disease"/>
            <person name="Wu L."/>
            <person name="Ma J."/>
        </authorList>
    </citation>
    <scope>NUCLEOTIDE SEQUENCE [LARGE SCALE GENOMIC DNA]</scope>
    <source>
        <strain evidence="5">CGMCC 1.16444</strain>
    </source>
</reference>
<keyword evidence="2 3" id="KW-0175">Coiled coil</keyword>
<feature type="coiled-coil region" evidence="3">
    <location>
        <begin position="72"/>
        <end position="99"/>
    </location>
</feature>
<evidence type="ECO:0000256" key="2">
    <source>
        <dbReference type="ARBA" id="ARBA00023054"/>
    </source>
</evidence>
<protein>
    <submittedName>
        <fullName evidence="4">HlyD family secretion protein</fullName>
    </submittedName>
</protein>